<reference evidence="11" key="2">
    <citation type="submission" date="2012-08" db="EMBL/GenBank/DDBJ databases">
        <title>Genome sequence of Kazachstania naganishii.</title>
        <authorList>
            <person name="Gordon J.L."/>
            <person name="Armisen D."/>
            <person name="Proux-Wera E."/>
            <person name="OhEigeartaigh S.S."/>
            <person name="Byrne K.P."/>
            <person name="Wolfe K.H."/>
        </authorList>
    </citation>
    <scope>NUCLEOTIDE SEQUENCE [LARGE SCALE GENOMIC DNA]</scope>
    <source>
        <strain evidence="11">ATCC MYA-139 / BCRC 22969 / CBS 8797 / CCRC 22969 / KCTC 17520 / NBRC 10181 / NCYC 3082</strain>
    </source>
</reference>
<dbReference type="PANTHER" id="PTHR31679">
    <property type="entry name" value="PEROXISOMAL MEMBRANE PROTEIN PEX30-RELATED"/>
    <property type="match status" value="1"/>
</dbReference>
<dbReference type="KEGG" id="kng:KNAG_0C05940"/>
<dbReference type="HOGENOM" id="CLU_016397_0_0_1"/>
<dbReference type="OrthoDB" id="5586090at2759"/>
<keyword evidence="11" id="KW-1185">Reference proteome</keyword>
<dbReference type="STRING" id="1071383.J7RX94"/>
<dbReference type="InterPro" id="IPR052646">
    <property type="entry name" value="Peroxisomal_PEX28-32"/>
</dbReference>
<accession>J7RX94</accession>
<feature type="domain" description="Peroxin/Ferlin" evidence="9">
    <location>
        <begin position="378"/>
        <end position="411"/>
    </location>
</feature>
<protein>
    <recommendedName>
        <fullName evidence="8 9">Peroxin/Ferlin domain-containing protein</fullName>
    </recommendedName>
</protein>
<evidence type="ECO:0000313" key="11">
    <source>
        <dbReference type="Proteomes" id="UP000006310"/>
    </source>
</evidence>
<comment type="subcellular location">
    <subcellularLocation>
        <location evidence="1">Peroxisome membrane</location>
        <topology evidence="1">Multi-pass membrane protein</topology>
    </subcellularLocation>
</comment>
<organism evidence="10 11">
    <name type="scientific">Huiozyma naganishii (strain ATCC MYA-139 / BCRC 22969 / CBS 8797 / KCTC 17520 / NBRC 10181 / NCYC 3082 / Yp74L-3)</name>
    <name type="common">Yeast</name>
    <name type="synonym">Kazachstania naganishii</name>
    <dbReference type="NCBI Taxonomy" id="1071383"/>
    <lineage>
        <taxon>Eukaryota</taxon>
        <taxon>Fungi</taxon>
        <taxon>Dikarya</taxon>
        <taxon>Ascomycota</taxon>
        <taxon>Saccharomycotina</taxon>
        <taxon>Saccharomycetes</taxon>
        <taxon>Saccharomycetales</taxon>
        <taxon>Saccharomycetaceae</taxon>
        <taxon>Huiozyma</taxon>
    </lineage>
</organism>
<feature type="region of interest" description="Disordered" evidence="6">
    <location>
        <begin position="419"/>
        <end position="439"/>
    </location>
</feature>
<feature type="domain" description="Peroxin/Ferlin" evidence="8">
    <location>
        <begin position="284"/>
        <end position="353"/>
    </location>
</feature>
<dbReference type="EMBL" id="HE978316">
    <property type="protein sequence ID" value="CCK69692.1"/>
    <property type="molecule type" value="Genomic_DNA"/>
</dbReference>
<dbReference type="Proteomes" id="UP000006310">
    <property type="component" value="Chromosome 3"/>
</dbReference>
<evidence type="ECO:0000256" key="4">
    <source>
        <dbReference type="ARBA" id="ARBA00023136"/>
    </source>
</evidence>
<evidence type="ECO:0000256" key="3">
    <source>
        <dbReference type="ARBA" id="ARBA00022989"/>
    </source>
</evidence>
<dbReference type="SMART" id="SM00693">
    <property type="entry name" value="DysFN"/>
    <property type="match status" value="1"/>
</dbReference>
<dbReference type="GeneID" id="34525372"/>
<dbReference type="SMART" id="SM00694">
    <property type="entry name" value="DysFC"/>
    <property type="match status" value="1"/>
</dbReference>
<keyword evidence="2 7" id="KW-0812">Transmembrane</keyword>
<dbReference type="GO" id="GO:0005778">
    <property type="term" value="C:peroxisomal membrane"/>
    <property type="evidence" value="ECO:0007669"/>
    <property type="project" value="UniProtKB-SubCell"/>
</dbReference>
<dbReference type="eggNOG" id="ENOG502QT80">
    <property type="taxonomic scope" value="Eukaryota"/>
</dbReference>
<dbReference type="InterPro" id="IPR006614">
    <property type="entry name" value="Peroxin/Ferlin"/>
</dbReference>
<dbReference type="GO" id="GO:0042802">
    <property type="term" value="F:identical protein binding"/>
    <property type="evidence" value="ECO:0007669"/>
    <property type="project" value="EnsemblFungi"/>
</dbReference>
<evidence type="ECO:0000256" key="2">
    <source>
        <dbReference type="ARBA" id="ARBA00022692"/>
    </source>
</evidence>
<keyword evidence="3 7" id="KW-1133">Transmembrane helix</keyword>
<gene>
    <name evidence="10" type="primary">KNAG0C05940</name>
    <name evidence="10" type="ordered locus">KNAG_0C05940</name>
</gene>
<evidence type="ECO:0000256" key="6">
    <source>
        <dbReference type="SAM" id="MobiDB-lite"/>
    </source>
</evidence>
<evidence type="ECO:0000259" key="8">
    <source>
        <dbReference type="SMART" id="SM00693"/>
    </source>
</evidence>
<dbReference type="AlphaFoldDB" id="J7RX94"/>
<dbReference type="GO" id="GO:0071782">
    <property type="term" value="C:endoplasmic reticulum tubular network"/>
    <property type="evidence" value="ECO:0007669"/>
    <property type="project" value="EnsemblFungi"/>
</dbReference>
<dbReference type="PANTHER" id="PTHR31679:SF2">
    <property type="entry name" value="PEROXISOMAL MEMBRANE PROTEIN PEX30-RELATED"/>
    <property type="match status" value="1"/>
</dbReference>
<dbReference type="RefSeq" id="XP_022463938.1">
    <property type="nucleotide sequence ID" value="XM_022607331.1"/>
</dbReference>
<reference evidence="10 11" key="1">
    <citation type="journal article" date="2011" name="Proc. Natl. Acad. Sci. U.S.A.">
        <title>Evolutionary erosion of yeast sex chromosomes by mating-type switching accidents.</title>
        <authorList>
            <person name="Gordon J.L."/>
            <person name="Armisen D."/>
            <person name="Proux-Wera E."/>
            <person name="Oheigeartaigh S.S."/>
            <person name="Byrne K.P."/>
            <person name="Wolfe K.H."/>
        </authorList>
    </citation>
    <scope>NUCLEOTIDE SEQUENCE [LARGE SCALE GENOMIC DNA]</scope>
    <source>
        <strain evidence="11">ATCC MYA-139 / BCRC 22969 / CBS 8797 / CCRC 22969 / KCTC 17520 / NBRC 10181 / NCYC 3082</strain>
    </source>
</reference>
<evidence type="ECO:0000256" key="7">
    <source>
        <dbReference type="SAM" id="Phobius"/>
    </source>
</evidence>
<dbReference type="OMA" id="PPFYILT"/>
<evidence type="ECO:0000259" key="9">
    <source>
        <dbReference type="SMART" id="SM00694"/>
    </source>
</evidence>
<feature type="transmembrane region" description="Helical" evidence="7">
    <location>
        <begin position="177"/>
        <end position="195"/>
    </location>
</feature>
<keyword evidence="5" id="KW-0576">Peroxisome</keyword>
<evidence type="ECO:0000256" key="5">
    <source>
        <dbReference type="ARBA" id="ARBA00023140"/>
    </source>
</evidence>
<keyword evidence="4 7" id="KW-0472">Membrane</keyword>
<dbReference type="GO" id="GO:0032581">
    <property type="term" value="P:ER-dependent peroxisome organization"/>
    <property type="evidence" value="ECO:0007669"/>
    <property type="project" value="EnsemblFungi"/>
</dbReference>
<dbReference type="GO" id="GO:1900063">
    <property type="term" value="P:regulation of peroxisome organization"/>
    <property type="evidence" value="ECO:0007669"/>
    <property type="project" value="EnsemblFungi"/>
</dbReference>
<dbReference type="Pfam" id="PF06398">
    <property type="entry name" value="Pex24p"/>
    <property type="match status" value="1"/>
</dbReference>
<sequence length="474" mass="52996">MSEGYGKDHAVRAAFADTLRPRIGGNTTKVFLRGLAEKSPDTDDGDAGDVLDGSPLLSSTPPTVSKTLVTLYPYLIVCDELLSVVTWTGSNIWTSVLAVLVYISVVLYLEQLTKYVGHVVIVSLLLLYSKLDKFIEGSVYSHASLEDIIAVMERVSFKFDLLLSPLNNLSMENVERLLLTMVLLSPVHLLITAFVVPPTMYLLLGGLFLLTYHSPWSKVTRRLLWKFKSVRLLVYYLTGLNLGGINRDVTSNLFNSVQKKINKTLLDDHAGSHSDPTGGGSGKSIKFTYVLFENQRHWIGIGWKSSMLSYERTPWTDEFLNEAPSPENFQLPSDEKNEGVFEWRWIDKTWRLDLTNDGAIPVDPTSAKTTANPGDDEGYVYYDNSWKKPSVEPTFSKYTRRRRWVRTAELVKIAPDETTSLPQSPEKITAGEADEVQDEEVETIGTGDTVGTVDTPDNFAIENLSEVHNRRGSS</sequence>
<feature type="transmembrane region" description="Helical" evidence="7">
    <location>
        <begin position="92"/>
        <end position="109"/>
    </location>
</feature>
<proteinExistence type="predicted"/>
<name>J7RX94_HUIN7</name>
<evidence type="ECO:0000256" key="1">
    <source>
        <dbReference type="ARBA" id="ARBA00004585"/>
    </source>
</evidence>
<dbReference type="InterPro" id="IPR010482">
    <property type="entry name" value="TECPR1-like_DysF"/>
</dbReference>
<evidence type="ECO:0000313" key="10">
    <source>
        <dbReference type="EMBL" id="CCK69692.1"/>
    </source>
</evidence>